<dbReference type="GO" id="GO:0003723">
    <property type="term" value="F:RNA binding"/>
    <property type="evidence" value="ECO:0007669"/>
    <property type="project" value="UniProtKB-UniRule"/>
</dbReference>
<evidence type="ECO:0000256" key="2">
    <source>
        <dbReference type="SAM" id="Phobius"/>
    </source>
</evidence>
<evidence type="ECO:0000259" key="3">
    <source>
        <dbReference type="PROSITE" id="PS50137"/>
    </source>
</evidence>
<organism evidence="4 5">
    <name type="scientific">Crocosphaera watsonii WH 0003</name>
    <dbReference type="NCBI Taxonomy" id="423471"/>
    <lineage>
        <taxon>Bacteria</taxon>
        <taxon>Bacillati</taxon>
        <taxon>Cyanobacteriota</taxon>
        <taxon>Cyanophyceae</taxon>
        <taxon>Oscillatoriophycideae</taxon>
        <taxon>Chroococcales</taxon>
        <taxon>Aphanothecaceae</taxon>
        <taxon>Crocosphaera</taxon>
    </lineage>
</organism>
<gene>
    <name evidence="4" type="ORF">CWATWH0003_1248</name>
</gene>
<evidence type="ECO:0000313" key="5">
    <source>
        <dbReference type="Proteomes" id="UP000003477"/>
    </source>
</evidence>
<dbReference type="InterPro" id="IPR014720">
    <property type="entry name" value="dsRBD_dom"/>
</dbReference>
<comment type="caution">
    <text evidence="4">The sequence shown here is derived from an EMBL/GenBank/DDBJ whole genome shotgun (WGS) entry which is preliminary data.</text>
</comment>
<accession>G5J164</accession>
<keyword evidence="1" id="KW-0694">RNA-binding</keyword>
<dbReference type="PATRIC" id="fig|423471.3.peg.1150"/>
<dbReference type="PROSITE" id="PS50137">
    <property type="entry name" value="DS_RBD"/>
    <property type="match status" value="1"/>
</dbReference>
<dbReference type="SUPFAM" id="SSF54768">
    <property type="entry name" value="dsRNA-binding domain-like"/>
    <property type="match status" value="1"/>
</dbReference>
<keyword evidence="2" id="KW-0812">Transmembrane</keyword>
<evidence type="ECO:0000313" key="4">
    <source>
        <dbReference type="EMBL" id="EHJ14055.1"/>
    </source>
</evidence>
<dbReference type="Proteomes" id="UP000003477">
    <property type="component" value="Unassembled WGS sequence"/>
</dbReference>
<dbReference type="EMBL" id="AESD01000204">
    <property type="protein sequence ID" value="EHJ14055.1"/>
    <property type="molecule type" value="Genomic_DNA"/>
</dbReference>
<dbReference type="CDD" id="cd00048">
    <property type="entry name" value="DSRM_SF"/>
    <property type="match status" value="1"/>
</dbReference>
<keyword evidence="2" id="KW-0472">Membrane</keyword>
<reference evidence="4 5" key="1">
    <citation type="journal article" date="2011" name="Front. Microbiol.">
        <title>Two Strains of Crocosphaera watsonii with Highly Conserved Genomes are Distinguished by Strain-Specific Features.</title>
        <authorList>
            <person name="Bench S.R."/>
            <person name="Ilikchyan I.N."/>
            <person name="Tripp H.J."/>
            <person name="Zehr J.P."/>
        </authorList>
    </citation>
    <scope>NUCLEOTIDE SEQUENCE [LARGE SCALE GENOMIC DNA]</scope>
    <source>
        <strain evidence="4 5">WH 0003</strain>
    </source>
</reference>
<proteinExistence type="predicted"/>
<dbReference type="RefSeq" id="WP_007309718.1">
    <property type="nucleotide sequence ID" value="NZ_AESD01000204.1"/>
</dbReference>
<dbReference type="AlphaFoldDB" id="G5J164"/>
<dbReference type="Pfam" id="PF00035">
    <property type="entry name" value="dsrm"/>
    <property type="match status" value="1"/>
</dbReference>
<sequence length="272" mass="31753">MDSPINELREIAQKYQLQQPEFQFQKNEDKWQCNCIIAFEETIITETQLGQTKKEAKRKAANALLPIIRKLVTTEEVIQSDSLKSRIKKWFKDFRRDWNQKSNIENAEAIVNIFVGFIALITAINAARVYIDSQTRQDEIATRRDLSTYKDYGEYLKTYHETIQPNISQFLNDFEINYIKIPGTDNSSPTIIMLGNIDREKEVINIKESEKKHSNELQISQVKQLSIEEKINKINKQLPTKEDCKKNEKYQKQFCFDIIPSSISSSISFSIL</sequence>
<dbReference type="SMART" id="SM00358">
    <property type="entry name" value="DSRM"/>
    <property type="match status" value="1"/>
</dbReference>
<feature type="domain" description="DRBM" evidence="3">
    <location>
        <begin position="3"/>
        <end position="70"/>
    </location>
</feature>
<dbReference type="GeneID" id="88765076"/>
<evidence type="ECO:0000256" key="1">
    <source>
        <dbReference type="PROSITE-ProRule" id="PRU00266"/>
    </source>
</evidence>
<feature type="transmembrane region" description="Helical" evidence="2">
    <location>
        <begin position="109"/>
        <end position="131"/>
    </location>
</feature>
<keyword evidence="2" id="KW-1133">Transmembrane helix</keyword>
<dbReference type="Gene3D" id="3.30.160.20">
    <property type="match status" value="1"/>
</dbReference>
<protein>
    <submittedName>
        <fullName evidence="4">Double-stranded RNA binding protein</fullName>
    </submittedName>
</protein>
<name>G5J164_CROWT</name>